<protein>
    <submittedName>
        <fullName evidence="1">Uncharacterized protein</fullName>
    </submittedName>
</protein>
<evidence type="ECO:0000313" key="1">
    <source>
        <dbReference type="EMBL" id="CUS40121.1"/>
    </source>
</evidence>
<name>A0A160T940_9ZZZZ</name>
<sequence length="119" mass="13310">MNTNIKFIDIQTPESAFKVDVDELTPLGFECVLDPQTTQGLRDECGRFKVFSIELSLLTPQGRQVVTGECQIHSIRRVSATQAAVCARFTHIGTNGYRWISAHMAMVSLPEQGFRRHGT</sequence>
<accession>A0A160T940</accession>
<gene>
    <name evidence="1" type="ORF">MGWOODY_Tha275</name>
</gene>
<dbReference type="AlphaFoldDB" id="A0A160T940"/>
<organism evidence="1">
    <name type="scientific">hydrothermal vent metagenome</name>
    <dbReference type="NCBI Taxonomy" id="652676"/>
    <lineage>
        <taxon>unclassified sequences</taxon>
        <taxon>metagenomes</taxon>
        <taxon>ecological metagenomes</taxon>
    </lineage>
</organism>
<proteinExistence type="predicted"/>
<dbReference type="EMBL" id="CZQC01000004">
    <property type="protein sequence ID" value="CUS40121.1"/>
    <property type="molecule type" value="Genomic_DNA"/>
</dbReference>
<reference evidence="1" key="1">
    <citation type="submission" date="2015-10" db="EMBL/GenBank/DDBJ databases">
        <authorList>
            <person name="Gilbert D.G."/>
        </authorList>
    </citation>
    <scope>NUCLEOTIDE SEQUENCE</scope>
</reference>